<name>A0A174E952_9FIRM</name>
<dbReference type="RefSeq" id="WP_055227707.1">
    <property type="nucleotide sequence ID" value="NZ_CAXSRP010000002.1"/>
</dbReference>
<accession>A0A174E952</accession>
<dbReference type="GO" id="GO:0016747">
    <property type="term" value="F:acyltransferase activity, transferring groups other than amino-acyl groups"/>
    <property type="evidence" value="ECO:0007669"/>
    <property type="project" value="InterPro"/>
</dbReference>
<dbReference type="PROSITE" id="PS51186">
    <property type="entry name" value="GNAT"/>
    <property type="match status" value="1"/>
</dbReference>
<dbReference type="AlphaFoldDB" id="A0A174E952"/>
<dbReference type="PANTHER" id="PTHR39173:SF1">
    <property type="entry name" value="ACETYLTRANSFERASE"/>
    <property type="match status" value="1"/>
</dbReference>
<proteinExistence type="predicted"/>
<dbReference type="CDD" id="cd04301">
    <property type="entry name" value="NAT_SF"/>
    <property type="match status" value="1"/>
</dbReference>
<dbReference type="PANTHER" id="PTHR39173">
    <property type="entry name" value="ACETYLTRANSFERASE"/>
    <property type="match status" value="1"/>
</dbReference>
<keyword evidence="2" id="KW-0808">Transferase</keyword>
<organism evidence="2 3">
    <name type="scientific">Fusicatenibacter saccharivorans</name>
    <dbReference type="NCBI Taxonomy" id="1150298"/>
    <lineage>
        <taxon>Bacteria</taxon>
        <taxon>Bacillati</taxon>
        <taxon>Bacillota</taxon>
        <taxon>Clostridia</taxon>
        <taxon>Lachnospirales</taxon>
        <taxon>Lachnospiraceae</taxon>
        <taxon>Fusicatenibacter</taxon>
    </lineage>
</organism>
<dbReference type="EMBL" id="CYYV01000008">
    <property type="protein sequence ID" value="CUO33268.1"/>
    <property type="molecule type" value="Genomic_DNA"/>
</dbReference>
<reference evidence="2 3" key="1">
    <citation type="submission" date="2015-09" db="EMBL/GenBank/DDBJ databases">
        <authorList>
            <consortium name="Pathogen Informatics"/>
        </authorList>
    </citation>
    <scope>NUCLEOTIDE SEQUENCE [LARGE SCALE GENOMIC DNA]</scope>
    <source>
        <strain evidence="2 3">2789STDY5608849</strain>
    </source>
</reference>
<gene>
    <name evidence="2" type="ORF">ERS852406_01724</name>
</gene>
<sequence length="168" mass="18673">MLELKRLSVDNGLDIYTMLQEIPAEENGLINKANGLTFDEYKEWLIVKQRDSEQEGIVDGWKVPSTTFWLYADGIPVGFGSARHFLTEALRKAGGNIGYGIAPAFRGKGYGKELLRLLLNEAKEMGIDKVLVTILLDNIASQAVAIANGGVVTERTDERVFIWIDTKK</sequence>
<dbReference type="Pfam" id="PF13302">
    <property type="entry name" value="Acetyltransf_3"/>
    <property type="match status" value="1"/>
</dbReference>
<dbReference type="SUPFAM" id="SSF55729">
    <property type="entry name" value="Acyl-CoA N-acyltransferases (Nat)"/>
    <property type="match status" value="1"/>
</dbReference>
<evidence type="ECO:0000313" key="3">
    <source>
        <dbReference type="Proteomes" id="UP000095706"/>
    </source>
</evidence>
<feature type="domain" description="N-acetyltransferase" evidence="1">
    <location>
        <begin position="17"/>
        <end position="168"/>
    </location>
</feature>
<dbReference type="Gene3D" id="3.40.630.30">
    <property type="match status" value="1"/>
</dbReference>
<evidence type="ECO:0000259" key="1">
    <source>
        <dbReference type="PROSITE" id="PS51186"/>
    </source>
</evidence>
<dbReference type="Proteomes" id="UP000095706">
    <property type="component" value="Unassembled WGS sequence"/>
</dbReference>
<protein>
    <submittedName>
        <fullName evidence="2">Predicted acetyltransferase</fullName>
    </submittedName>
</protein>
<dbReference type="InterPro" id="IPR000182">
    <property type="entry name" value="GNAT_dom"/>
</dbReference>
<evidence type="ECO:0000313" key="2">
    <source>
        <dbReference type="EMBL" id="CUO33268.1"/>
    </source>
</evidence>
<dbReference type="InterPro" id="IPR016181">
    <property type="entry name" value="Acyl_CoA_acyltransferase"/>
</dbReference>